<evidence type="ECO:0000256" key="2">
    <source>
        <dbReference type="ARBA" id="ARBA00012150"/>
    </source>
</evidence>
<dbReference type="InterPro" id="IPR020456">
    <property type="entry name" value="Acylphosphatase"/>
</dbReference>
<dbReference type="EC" id="3.6.1.7" evidence="2 5"/>
<dbReference type="PANTHER" id="PTHR10029:SF3">
    <property type="entry name" value="ACYLPHOSPHATASE-RELATED"/>
    <property type="match status" value="1"/>
</dbReference>
<dbReference type="SUPFAM" id="SSF54975">
    <property type="entry name" value="Acylphosphatase/BLUF domain-like"/>
    <property type="match status" value="1"/>
</dbReference>
<dbReference type="InterPro" id="IPR001792">
    <property type="entry name" value="Acylphosphatase-like_dom"/>
</dbReference>
<dbReference type="EMBL" id="OV121133">
    <property type="protein sequence ID" value="CAH0550702.1"/>
    <property type="molecule type" value="Genomic_DNA"/>
</dbReference>
<evidence type="ECO:0000256" key="6">
    <source>
        <dbReference type="RuleBase" id="RU000553"/>
    </source>
</evidence>
<name>A0A9P0FE71_BRAAE</name>
<sequence>MSKLLSVEFEIFGIVQGVFFRKNAEKQANSLALKGWVKNSSSGTVEGVLEGPSEAVNEMKYWLQHKGSPESRIDQAVFLNEKEIENYTFDNFFIKRS</sequence>
<evidence type="ECO:0000313" key="9">
    <source>
        <dbReference type="EMBL" id="CAH0550702.1"/>
    </source>
</evidence>
<feature type="active site" evidence="5">
    <location>
        <position position="39"/>
    </location>
</feature>
<dbReference type="Gene3D" id="3.30.70.100">
    <property type="match status" value="1"/>
</dbReference>
<dbReference type="InterPro" id="IPR017968">
    <property type="entry name" value="Acylphosphatase_CS"/>
</dbReference>
<evidence type="ECO:0000256" key="7">
    <source>
        <dbReference type="RuleBase" id="RU004168"/>
    </source>
</evidence>
<evidence type="ECO:0000313" key="10">
    <source>
        <dbReference type="Proteomes" id="UP001154078"/>
    </source>
</evidence>
<dbReference type="Proteomes" id="UP001154078">
    <property type="component" value="Chromosome 2"/>
</dbReference>
<keyword evidence="10" id="KW-1185">Reference proteome</keyword>
<dbReference type="PROSITE" id="PS00150">
    <property type="entry name" value="ACYLPHOSPHATASE_1"/>
    <property type="match status" value="1"/>
</dbReference>
<comment type="similarity">
    <text evidence="1 7">Belongs to the acylphosphatase family.</text>
</comment>
<dbReference type="PANTHER" id="PTHR10029">
    <property type="entry name" value="ACYLPHOSPHATASE"/>
    <property type="match status" value="1"/>
</dbReference>
<dbReference type="AlphaFoldDB" id="A0A9P0FE71"/>
<reference evidence="9" key="1">
    <citation type="submission" date="2021-12" db="EMBL/GenBank/DDBJ databases">
        <authorList>
            <person name="King R."/>
        </authorList>
    </citation>
    <scope>NUCLEOTIDE SEQUENCE</scope>
</reference>
<dbReference type="PROSITE" id="PS00151">
    <property type="entry name" value="ACYLPHOSPHATASE_2"/>
    <property type="match status" value="1"/>
</dbReference>
<organism evidence="9 10">
    <name type="scientific">Brassicogethes aeneus</name>
    <name type="common">Rape pollen beetle</name>
    <name type="synonym">Meligethes aeneus</name>
    <dbReference type="NCBI Taxonomy" id="1431903"/>
    <lineage>
        <taxon>Eukaryota</taxon>
        <taxon>Metazoa</taxon>
        <taxon>Ecdysozoa</taxon>
        <taxon>Arthropoda</taxon>
        <taxon>Hexapoda</taxon>
        <taxon>Insecta</taxon>
        <taxon>Pterygota</taxon>
        <taxon>Neoptera</taxon>
        <taxon>Endopterygota</taxon>
        <taxon>Coleoptera</taxon>
        <taxon>Polyphaga</taxon>
        <taxon>Cucujiformia</taxon>
        <taxon>Nitidulidae</taxon>
        <taxon>Meligethinae</taxon>
        <taxon>Brassicogethes</taxon>
    </lineage>
</organism>
<protein>
    <recommendedName>
        <fullName evidence="2 5">Acylphosphatase</fullName>
        <ecNumber evidence="2 5">3.6.1.7</ecNumber>
    </recommendedName>
</protein>
<accession>A0A9P0FE71</accession>
<dbReference type="GO" id="GO:0003998">
    <property type="term" value="F:acylphosphatase activity"/>
    <property type="evidence" value="ECO:0007669"/>
    <property type="project" value="UniProtKB-EC"/>
</dbReference>
<dbReference type="Pfam" id="PF00708">
    <property type="entry name" value="Acylphosphatase"/>
    <property type="match status" value="1"/>
</dbReference>
<dbReference type="OrthoDB" id="7961613at2759"/>
<feature type="domain" description="Acylphosphatase-like" evidence="8">
    <location>
        <begin position="6"/>
        <end position="96"/>
    </location>
</feature>
<gene>
    <name evidence="9" type="ORF">MELIAE_LOCUS3459</name>
</gene>
<evidence type="ECO:0000256" key="5">
    <source>
        <dbReference type="PROSITE-ProRule" id="PRU00520"/>
    </source>
</evidence>
<proteinExistence type="inferred from homology"/>
<feature type="active site" evidence="5">
    <location>
        <position position="21"/>
    </location>
</feature>
<comment type="catalytic activity">
    <reaction evidence="4 5 6">
        <text>an acyl phosphate + H2O = a carboxylate + phosphate + H(+)</text>
        <dbReference type="Rhea" id="RHEA:14965"/>
        <dbReference type="ChEBI" id="CHEBI:15377"/>
        <dbReference type="ChEBI" id="CHEBI:15378"/>
        <dbReference type="ChEBI" id="CHEBI:29067"/>
        <dbReference type="ChEBI" id="CHEBI:43474"/>
        <dbReference type="ChEBI" id="CHEBI:59918"/>
        <dbReference type="EC" id="3.6.1.7"/>
    </reaction>
</comment>
<evidence type="ECO:0000256" key="1">
    <source>
        <dbReference type="ARBA" id="ARBA00005614"/>
    </source>
</evidence>
<dbReference type="InterPro" id="IPR036046">
    <property type="entry name" value="Acylphosphatase-like_dom_sf"/>
</dbReference>
<evidence type="ECO:0000256" key="3">
    <source>
        <dbReference type="ARBA" id="ARBA00022801"/>
    </source>
</evidence>
<evidence type="ECO:0000259" key="8">
    <source>
        <dbReference type="PROSITE" id="PS51160"/>
    </source>
</evidence>
<dbReference type="FunFam" id="3.30.70.100:FF:000011">
    <property type="entry name" value="Acylphosphatase"/>
    <property type="match status" value="1"/>
</dbReference>
<dbReference type="PRINTS" id="PR00112">
    <property type="entry name" value="ACYLPHPHTASE"/>
</dbReference>
<dbReference type="PROSITE" id="PS51160">
    <property type="entry name" value="ACYLPHOSPHATASE_3"/>
    <property type="match status" value="1"/>
</dbReference>
<evidence type="ECO:0000256" key="4">
    <source>
        <dbReference type="ARBA" id="ARBA00047645"/>
    </source>
</evidence>
<keyword evidence="3 5" id="KW-0378">Hydrolase</keyword>